<proteinExistence type="inferred from homology"/>
<evidence type="ECO:0000256" key="6">
    <source>
        <dbReference type="ARBA" id="ARBA00022847"/>
    </source>
</evidence>
<evidence type="ECO:0000256" key="1">
    <source>
        <dbReference type="ARBA" id="ARBA00004651"/>
    </source>
</evidence>
<sequence length="729" mass="81704">MLGLTIADLIVIVLYIGAMIGIGYWSMRRIKSQEDYFMGGRAFGKALQIFAMFGSGTSTDSPVGTARNTFAGGLSGIWTVLNYLFCTPFYWFIGLWYRRYRMITMGDFFAERFQSRSMAGMYAIFGLFFFIVWLSVGFSAASKTIVALTPKAAQELNAAESRELSLFSRMSELESRDYSLLNQSEKQELEQLRVLHPRGTFSYVSGPALIIFIGLVVILYSWTGGLVAAYLTDFVQSIFIIILSFILIPFGLYQISLRFGGTGLWDGFRIMHQKIPEGFFDILGSPTASDFTWYYLLAVTTINLVGIVVQPHMIVVGGGSARDELSARIGIMAGNFIKRFLTIAWTLTGLIALALYAHEIADPDLVWGKATLDLLGPVGYGLVGLMIVSLMAALMSSASCYILVASSLLVRNLYRWVAPEKSERHYVFVARLCSALAIVGGVFFSIYYYDVFDQLKVAWELPVIFAATVWVAMFWRRASRLAAWITIVSSALLFFIIPILLPVAHPALRLNQKFLAVTQTREVVRSYRAKEFDIWNRNREIEKWNQLDAAGLAKTPALRPLNLGEEIEITTKPPSKPIYWTKGIKVLPDGSRSGQGFFNFEMAFLDMAGVDLAALPNSMIETLRLPFRIALPILLMIIFSLFTAPVEKKVLDRFYARIKTPVKPDPKEDAREVEASYADPGRFDYLKLFPNTGFEFTRWTREDTVGFMLGVLGCVLVIWLTLLMAGIGA</sequence>
<feature type="transmembrane region" description="Helical" evidence="14">
    <location>
        <begin position="293"/>
        <end position="319"/>
    </location>
</feature>
<keyword evidence="5 14" id="KW-0812">Transmembrane</keyword>
<evidence type="ECO:0000256" key="13">
    <source>
        <dbReference type="RuleBase" id="RU362091"/>
    </source>
</evidence>
<keyword evidence="3" id="KW-0813">Transport</keyword>
<evidence type="ECO:0000256" key="5">
    <source>
        <dbReference type="ARBA" id="ARBA00022692"/>
    </source>
</evidence>
<feature type="transmembrane region" description="Helical" evidence="14">
    <location>
        <begin position="425"/>
        <end position="449"/>
    </location>
</feature>
<comment type="subcellular location">
    <subcellularLocation>
        <location evidence="1">Cell membrane</location>
        <topology evidence="1">Multi-pass membrane protein</topology>
    </subcellularLocation>
</comment>
<feature type="transmembrane region" description="Helical" evidence="14">
    <location>
        <begin position="6"/>
        <end position="26"/>
    </location>
</feature>
<keyword evidence="4" id="KW-1003">Cell membrane</keyword>
<feature type="transmembrane region" description="Helical" evidence="14">
    <location>
        <begin position="378"/>
        <end position="404"/>
    </location>
</feature>
<reference evidence="15 16" key="1">
    <citation type="journal article" date="2016" name="Nat. Commun.">
        <title>Thousands of microbial genomes shed light on interconnected biogeochemical processes in an aquifer system.</title>
        <authorList>
            <person name="Anantharaman K."/>
            <person name="Brown C.T."/>
            <person name="Hug L.A."/>
            <person name="Sharon I."/>
            <person name="Castelle C.J."/>
            <person name="Probst A.J."/>
            <person name="Thomas B.C."/>
            <person name="Singh A."/>
            <person name="Wilkins M.J."/>
            <person name="Karaoz U."/>
            <person name="Brodie E.L."/>
            <person name="Williams K.H."/>
            <person name="Hubbard S.S."/>
            <person name="Banfield J.F."/>
        </authorList>
    </citation>
    <scope>NUCLEOTIDE SEQUENCE [LARGE SCALE GENOMIC DNA]</scope>
</reference>
<organism evidence="15 16">
    <name type="scientific">Candidatus Glassbacteria bacterium RIFCSPLOWO2_12_FULL_58_11</name>
    <dbReference type="NCBI Taxonomy" id="1817867"/>
    <lineage>
        <taxon>Bacteria</taxon>
        <taxon>Candidatus Glassiibacteriota</taxon>
    </lineage>
</organism>
<dbReference type="GO" id="GO:0006814">
    <property type="term" value="P:sodium ion transport"/>
    <property type="evidence" value="ECO:0007669"/>
    <property type="project" value="UniProtKB-KW"/>
</dbReference>
<dbReference type="InterPro" id="IPR001734">
    <property type="entry name" value="Na/solute_symporter"/>
</dbReference>
<evidence type="ECO:0000256" key="9">
    <source>
        <dbReference type="ARBA" id="ARBA00023065"/>
    </source>
</evidence>
<feature type="transmembrane region" description="Helical" evidence="14">
    <location>
        <begin position="481"/>
        <end position="501"/>
    </location>
</feature>
<feature type="transmembrane region" description="Helical" evidence="14">
    <location>
        <begin position="76"/>
        <end position="97"/>
    </location>
</feature>
<dbReference type="PANTHER" id="PTHR48086">
    <property type="entry name" value="SODIUM/PROLINE SYMPORTER-RELATED"/>
    <property type="match status" value="1"/>
</dbReference>
<dbReference type="GO" id="GO:0015293">
    <property type="term" value="F:symporter activity"/>
    <property type="evidence" value="ECO:0007669"/>
    <property type="project" value="UniProtKB-KW"/>
</dbReference>
<accession>A0A1F5YS71</accession>
<evidence type="ECO:0000313" key="15">
    <source>
        <dbReference type="EMBL" id="OGG03029.1"/>
    </source>
</evidence>
<dbReference type="Pfam" id="PF00474">
    <property type="entry name" value="SSF"/>
    <property type="match status" value="2"/>
</dbReference>
<dbReference type="Gene3D" id="1.20.1730.10">
    <property type="entry name" value="Sodium/glucose cotransporter"/>
    <property type="match status" value="1"/>
</dbReference>
<dbReference type="GO" id="GO:0005886">
    <property type="term" value="C:plasma membrane"/>
    <property type="evidence" value="ECO:0007669"/>
    <property type="project" value="UniProtKB-SubCell"/>
</dbReference>
<comment type="caution">
    <text evidence="15">The sequence shown here is derived from an EMBL/GenBank/DDBJ whole genome shotgun (WGS) entry which is preliminary data.</text>
</comment>
<evidence type="ECO:0000256" key="7">
    <source>
        <dbReference type="ARBA" id="ARBA00022989"/>
    </source>
</evidence>
<comment type="similarity">
    <text evidence="2 13">Belongs to the sodium:solute symporter (SSF) (TC 2.A.21) family.</text>
</comment>
<protein>
    <recommendedName>
        <fullName evidence="17">Transporter</fullName>
    </recommendedName>
</protein>
<keyword evidence="7 14" id="KW-1133">Transmembrane helix</keyword>
<feature type="transmembrane region" description="Helical" evidence="14">
    <location>
        <begin position="340"/>
        <end position="358"/>
    </location>
</feature>
<evidence type="ECO:0000313" key="16">
    <source>
        <dbReference type="Proteomes" id="UP000179129"/>
    </source>
</evidence>
<dbReference type="InterPro" id="IPR038377">
    <property type="entry name" value="Na/Glc_symporter_sf"/>
</dbReference>
<dbReference type="Proteomes" id="UP000179129">
    <property type="component" value="Unassembled WGS sequence"/>
</dbReference>
<name>A0A1F5YS71_9BACT</name>
<keyword evidence="9" id="KW-0406">Ion transport</keyword>
<dbReference type="STRING" id="1817867.A3F83_05580"/>
<feature type="transmembrane region" description="Helical" evidence="14">
    <location>
        <begin position="38"/>
        <end position="56"/>
    </location>
</feature>
<dbReference type="EMBL" id="MFIX01000163">
    <property type="protein sequence ID" value="OGG03029.1"/>
    <property type="molecule type" value="Genomic_DNA"/>
</dbReference>
<evidence type="ECO:0000256" key="2">
    <source>
        <dbReference type="ARBA" id="ARBA00006434"/>
    </source>
</evidence>
<gene>
    <name evidence="15" type="ORF">A3F83_05580</name>
</gene>
<dbReference type="CDD" id="cd10322">
    <property type="entry name" value="SLC5sbd"/>
    <property type="match status" value="1"/>
</dbReference>
<evidence type="ECO:0000256" key="3">
    <source>
        <dbReference type="ARBA" id="ARBA00022448"/>
    </source>
</evidence>
<feature type="transmembrane region" description="Helical" evidence="14">
    <location>
        <begin position="118"/>
        <end position="141"/>
    </location>
</feature>
<evidence type="ECO:0008006" key="17">
    <source>
        <dbReference type="Google" id="ProtNLM"/>
    </source>
</evidence>
<feature type="transmembrane region" description="Helical" evidence="14">
    <location>
        <begin position="455"/>
        <end position="474"/>
    </location>
</feature>
<feature type="transmembrane region" description="Helical" evidence="14">
    <location>
        <begin position="705"/>
        <end position="727"/>
    </location>
</feature>
<evidence type="ECO:0000256" key="14">
    <source>
        <dbReference type="SAM" id="Phobius"/>
    </source>
</evidence>
<evidence type="ECO:0000256" key="4">
    <source>
        <dbReference type="ARBA" id="ARBA00022475"/>
    </source>
</evidence>
<feature type="transmembrane region" description="Helical" evidence="14">
    <location>
        <begin position="234"/>
        <end position="255"/>
    </location>
</feature>
<dbReference type="AlphaFoldDB" id="A0A1F5YS71"/>
<feature type="transmembrane region" description="Helical" evidence="14">
    <location>
        <begin position="625"/>
        <end position="644"/>
    </location>
</feature>
<dbReference type="PROSITE" id="PS50283">
    <property type="entry name" value="NA_SOLUT_SYMP_3"/>
    <property type="match status" value="1"/>
</dbReference>
<keyword evidence="6" id="KW-0769">Symport</keyword>
<keyword evidence="8" id="KW-0915">Sodium</keyword>
<keyword evidence="11" id="KW-0739">Sodium transport</keyword>
<dbReference type="PANTHER" id="PTHR48086:SF3">
    <property type="entry name" value="SODIUM_PROLINE SYMPORTER"/>
    <property type="match status" value="1"/>
</dbReference>
<evidence type="ECO:0000256" key="11">
    <source>
        <dbReference type="ARBA" id="ARBA00023201"/>
    </source>
</evidence>
<comment type="catalytic activity">
    <reaction evidence="12">
        <text>L-proline(in) + Na(+)(in) = L-proline(out) + Na(+)(out)</text>
        <dbReference type="Rhea" id="RHEA:28967"/>
        <dbReference type="ChEBI" id="CHEBI:29101"/>
        <dbReference type="ChEBI" id="CHEBI:60039"/>
    </reaction>
</comment>
<evidence type="ECO:0000256" key="8">
    <source>
        <dbReference type="ARBA" id="ARBA00023053"/>
    </source>
</evidence>
<dbReference type="InterPro" id="IPR050277">
    <property type="entry name" value="Sodium:Solute_Symporter"/>
</dbReference>
<evidence type="ECO:0000256" key="12">
    <source>
        <dbReference type="ARBA" id="ARBA00033708"/>
    </source>
</evidence>
<feature type="transmembrane region" description="Helical" evidence="14">
    <location>
        <begin position="201"/>
        <end position="222"/>
    </location>
</feature>
<evidence type="ECO:0000256" key="10">
    <source>
        <dbReference type="ARBA" id="ARBA00023136"/>
    </source>
</evidence>
<keyword evidence="10 14" id="KW-0472">Membrane</keyword>